<comment type="caution">
    <text evidence="2">The sequence shown here is derived from an EMBL/GenBank/DDBJ whole genome shotgun (WGS) entry which is preliminary data.</text>
</comment>
<feature type="compositionally biased region" description="Low complexity" evidence="1">
    <location>
        <begin position="15"/>
        <end position="31"/>
    </location>
</feature>
<protein>
    <submittedName>
        <fullName evidence="2">Uncharacterized protein</fullName>
    </submittedName>
</protein>
<dbReference type="AlphaFoldDB" id="A0A814R6H2"/>
<sequence length="67" mass="7819">ALRTKNNNLSSSQFNKNKLSDSNKYLNNNNNLEYSIPNENRLDSKWNSSQVFNNQNYPGILKHFLIT</sequence>
<dbReference type="Proteomes" id="UP000663879">
    <property type="component" value="Unassembled WGS sequence"/>
</dbReference>
<feature type="region of interest" description="Disordered" evidence="1">
    <location>
        <begin position="1"/>
        <end position="31"/>
    </location>
</feature>
<feature type="non-terminal residue" evidence="2">
    <location>
        <position position="1"/>
    </location>
</feature>
<reference evidence="2" key="1">
    <citation type="submission" date="2021-02" db="EMBL/GenBank/DDBJ databases">
        <authorList>
            <person name="Nowell W R."/>
        </authorList>
    </citation>
    <scope>NUCLEOTIDE SEQUENCE</scope>
    <source>
        <strain evidence="2">Ploen Becks lab</strain>
    </source>
</reference>
<gene>
    <name evidence="2" type="ORF">OXX778_LOCUS22413</name>
</gene>
<feature type="compositionally biased region" description="Polar residues" evidence="1">
    <location>
        <begin position="1"/>
        <end position="14"/>
    </location>
</feature>
<accession>A0A814R6H2</accession>
<evidence type="ECO:0000313" key="2">
    <source>
        <dbReference type="EMBL" id="CAF1129643.1"/>
    </source>
</evidence>
<evidence type="ECO:0000256" key="1">
    <source>
        <dbReference type="SAM" id="MobiDB-lite"/>
    </source>
</evidence>
<evidence type="ECO:0000313" key="3">
    <source>
        <dbReference type="Proteomes" id="UP000663879"/>
    </source>
</evidence>
<dbReference type="EMBL" id="CAJNOC010009498">
    <property type="protein sequence ID" value="CAF1129643.1"/>
    <property type="molecule type" value="Genomic_DNA"/>
</dbReference>
<proteinExistence type="predicted"/>
<name>A0A814R6H2_9BILA</name>
<keyword evidence="3" id="KW-1185">Reference proteome</keyword>
<organism evidence="2 3">
    <name type="scientific">Brachionus calyciflorus</name>
    <dbReference type="NCBI Taxonomy" id="104777"/>
    <lineage>
        <taxon>Eukaryota</taxon>
        <taxon>Metazoa</taxon>
        <taxon>Spiralia</taxon>
        <taxon>Gnathifera</taxon>
        <taxon>Rotifera</taxon>
        <taxon>Eurotatoria</taxon>
        <taxon>Monogononta</taxon>
        <taxon>Pseudotrocha</taxon>
        <taxon>Ploima</taxon>
        <taxon>Brachionidae</taxon>
        <taxon>Brachionus</taxon>
    </lineage>
</organism>